<accession>A0A5E4PYT8</accession>
<dbReference type="AlphaFoldDB" id="A0A5E4PYT8"/>
<evidence type="ECO:0000313" key="1">
    <source>
        <dbReference type="EMBL" id="VVC91195.1"/>
    </source>
</evidence>
<protein>
    <submittedName>
        <fullName evidence="1">Uncharacterized protein</fullName>
    </submittedName>
</protein>
<name>A0A5E4PYT8_9NEOP</name>
<dbReference type="EMBL" id="FZQP02001003">
    <property type="protein sequence ID" value="VVC91195.1"/>
    <property type="molecule type" value="Genomic_DNA"/>
</dbReference>
<organism evidence="1 2">
    <name type="scientific">Leptidea sinapis</name>
    <dbReference type="NCBI Taxonomy" id="189913"/>
    <lineage>
        <taxon>Eukaryota</taxon>
        <taxon>Metazoa</taxon>
        <taxon>Ecdysozoa</taxon>
        <taxon>Arthropoda</taxon>
        <taxon>Hexapoda</taxon>
        <taxon>Insecta</taxon>
        <taxon>Pterygota</taxon>
        <taxon>Neoptera</taxon>
        <taxon>Endopterygota</taxon>
        <taxon>Lepidoptera</taxon>
        <taxon>Glossata</taxon>
        <taxon>Ditrysia</taxon>
        <taxon>Papilionoidea</taxon>
        <taxon>Pieridae</taxon>
        <taxon>Dismorphiinae</taxon>
        <taxon>Leptidea</taxon>
    </lineage>
</organism>
<sequence>MDNALTIKKNHYEYFIQELIDGDSTHVINLPRLCLTRFTYNTLYNYVVVYEAVTGTKYQNTKKRRGDVMSQLC</sequence>
<proteinExistence type="predicted"/>
<evidence type="ECO:0000313" key="2">
    <source>
        <dbReference type="Proteomes" id="UP000324832"/>
    </source>
</evidence>
<keyword evidence="2" id="KW-1185">Reference proteome</keyword>
<reference evidence="1 2" key="1">
    <citation type="submission" date="2017-07" db="EMBL/GenBank/DDBJ databases">
        <authorList>
            <person name="Talla V."/>
            <person name="Backstrom N."/>
        </authorList>
    </citation>
    <scope>NUCLEOTIDE SEQUENCE [LARGE SCALE GENOMIC DNA]</scope>
</reference>
<gene>
    <name evidence="1" type="ORF">LSINAPIS_LOCUS3923</name>
</gene>
<dbReference type="Proteomes" id="UP000324832">
    <property type="component" value="Unassembled WGS sequence"/>
</dbReference>